<reference evidence="7" key="1">
    <citation type="submission" date="2016-04" db="EMBL/GenBank/DDBJ databases">
        <title>Fast-growing isolate from the root nodules of Vavilovia formosa.</title>
        <authorList>
            <person name="Kimeklis A."/>
            <person name="Safronova V."/>
            <person name="Belimov A."/>
            <person name="Andronov E."/>
        </authorList>
    </citation>
    <scope>NUCLEOTIDE SEQUENCE [LARGE SCALE GENOMIC DNA]</scope>
    <source>
        <strain evidence="7">Vaf-46</strain>
    </source>
</reference>
<evidence type="ECO:0000313" key="7">
    <source>
        <dbReference type="EMBL" id="OAP90553.1"/>
    </source>
</evidence>
<dbReference type="GO" id="GO:0003864">
    <property type="term" value="F:3-methyl-2-oxobutanoate hydroxymethyltransferase activity"/>
    <property type="evidence" value="ECO:0007669"/>
    <property type="project" value="UniProtKB-EC"/>
</dbReference>
<dbReference type="GO" id="GO:0008168">
    <property type="term" value="F:methyltransferase activity"/>
    <property type="evidence" value="ECO:0007669"/>
    <property type="project" value="UniProtKB-KW"/>
</dbReference>
<proteinExistence type="inferred from homology"/>
<comment type="similarity">
    <text evidence="1">Belongs to the PanB family.</text>
</comment>
<evidence type="ECO:0000256" key="3">
    <source>
        <dbReference type="ARBA" id="ARBA00012618"/>
    </source>
</evidence>
<dbReference type="Gene3D" id="3.20.20.60">
    <property type="entry name" value="Phosphoenolpyruvate-binding domains"/>
    <property type="match status" value="1"/>
</dbReference>
<evidence type="ECO:0000256" key="2">
    <source>
        <dbReference type="ARBA" id="ARBA00011424"/>
    </source>
</evidence>
<dbReference type="EC" id="2.1.2.11" evidence="3"/>
<dbReference type="PANTHER" id="PTHR20881:SF0">
    <property type="entry name" value="3-METHYL-2-OXOBUTANOATE HYDROXYMETHYLTRANSFERASE"/>
    <property type="match status" value="1"/>
</dbReference>
<evidence type="ECO:0000256" key="6">
    <source>
        <dbReference type="PIRSR" id="PIRSR000388-1"/>
    </source>
</evidence>
<comment type="subunit">
    <text evidence="2">Homodecamer; pentamer of dimers.</text>
</comment>
<feature type="active site" description="Proton acceptor" evidence="6">
    <location>
        <position position="157"/>
    </location>
</feature>
<dbReference type="SUPFAM" id="SSF51621">
    <property type="entry name" value="Phosphoenolpyruvate/pyruvate domain"/>
    <property type="match status" value="1"/>
</dbReference>
<keyword evidence="7" id="KW-0489">Methyltransferase</keyword>
<keyword evidence="4" id="KW-0566">Pantothenate biosynthesis</keyword>
<name>A0A179BGT8_RHILE</name>
<comment type="caution">
    <text evidence="7">The sequence shown here is derived from an EMBL/GenBank/DDBJ whole genome shotgun (WGS) entry which is preliminary data.</text>
</comment>
<dbReference type="InterPro" id="IPR040442">
    <property type="entry name" value="Pyrv_kinase-like_dom_sf"/>
</dbReference>
<dbReference type="InterPro" id="IPR003700">
    <property type="entry name" value="Pantoate_hydroxy_MeTrfase"/>
</dbReference>
<dbReference type="EMBL" id="LWBS01000418">
    <property type="protein sequence ID" value="OAP90553.1"/>
    <property type="molecule type" value="Genomic_DNA"/>
</dbReference>
<dbReference type="GO" id="GO:0000287">
    <property type="term" value="F:magnesium ion binding"/>
    <property type="evidence" value="ECO:0007669"/>
    <property type="project" value="TreeGrafter"/>
</dbReference>
<dbReference type="PIRSF" id="PIRSF000388">
    <property type="entry name" value="Pantoate_hydroxy_MeTrfase"/>
    <property type="match status" value="1"/>
</dbReference>
<evidence type="ECO:0000256" key="4">
    <source>
        <dbReference type="ARBA" id="ARBA00022655"/>
    </source>
</evidence>
<dbReference type="GO" id="GO:0032259">
    <property type="term" value="P:methylation"/>
    <property type="evidence" value="ECO:0007669"/>
    <property type="project" value="UniProtKB-KW"/>
</dbReference>
<evidence type="ECO:0000256" key="5">
    <source>
        <dbReference type="ARBA" id="ARBA00022679"/>
    </source>
</evidence>
<sequence>MNHRRPTVADLLSIRGHRQLSMLRVVTLEEAEAAEKAGIDLVSVPPELLGPAFREVAPTVFAFPGLDDLITAEDYLRAAFEAIRAGGDAVYCAAGMSTVRRLREEGIPVCGHVGLIPSKATWTGGFRAVGKTAASAFEVWRQVKALEEAGAFAAEIEVVPGEVAAAISKRTSLLMLSMGAGTGCDAQYLFAEDVLGQNRGHYPRHAKVYRDFASEFDRLHRERVEAFREYAEDVRSGAYPEKGHLVSIAPEELEGFLRKVESEQPFSATARECRDGTAAN</sequence>
<gene>
    <name evidence="7" type="ORF">A4U53_29130</name>
</gene>
<protein>
    <recommendedName>
        <fullName evidence="3">3-methyl-2-oxobutanoate hydroxymethyltransferase</fullName>
        <ecNumber evidence="3">2.1.2.11</ecNumber>
    </recommendedName>
</protein>
<organism evidence="7">
    <name type="scientific">Rhizobium leguminosarum</name>
    <dbReference type="NCBI Taxonomy" id="384"/>
    <lineage>
        <taxon>Bacteria</taxon>
        <taxon>Pseudomonadati</taxon>
        <taxon>Pseudomonadota</taxon>
        <taxon>Alphaproteobacteria</taxon>
        <taxon>Hyphomicrobiales</taxon>
        <taxon>Rhizobiaceae</taxon>
        <taxon>Rhizobium/Agrobacterium group</taxon>
        <taxon>Rhizobium</taxon>
    </lineage>
</organism>
<dbReference type="RefSeq" id="WP_028734529.1">
    <property type="nucleotide sequence ID" value="NZ_WUEN01000006.1"/>
</dbReference>
<dbReference type="GO" id="GO:0015940">
    <property type="term" value="P:pantothenate biosynthetic process"/>
    <property type="evidence" value="ECO:0007669"/>
    <property type="project" value="UniProtKB-KW"/>
</dbReference>
<dbReference type="PANTHER" id="PTHR20881">
    <property type="entry name" value="3-METHYL-2-OXOBUTANOATE HYDROXYMETHYLTRANSFERASE"/>
    <property type="match status" value="1"/>
</dbReference>
<evidence type="ECO:0000256" key="1">
    <source>
        <dbReference type="ARBA" id="ARBA00008676"/>
    </source>
</evidence>
<dbReference type="AlphaFoldDB" id="A0A179BGT8"/>
<keyword evidence="5 7" id="KW-0808">Transferase</keyword>
<dbReference type="Pfam" id="PF02548">
    <property type="entry name" value="Pantoate_transf"/>
    <property type="match status" value="1"/>
</dbReference>
<accession>A0A179BGT8</accession>
<dbReference type="InterPro" id="IPR015813">
    <property type="entry name" value="Pyrv/PenolPyrv_kinase-like_dom"/>
</dbReference>